<evidence type="ECO:0000259" key="1">
    <source>
        <dbReference type="Pfam" id="PF13304"/>
    </source>
</evidence>
<protein>
    <recommendedName>
        <fullName evidence="1">ATPase AAA-type core domain-containing protein</fullName>
    </recommendedName>
</protein>
<dbReference type="InterPro" id="IPR003959">
    <property type="entry name" value="ATPase_AAA_core"/>
</dbReference>
<dbReference type="Proteomes" id="UP000190080">
    <property type="component" value="Unassembled WGS sequence"/>
</dbReference>
<dbReference type="Gene3D" id="3.40.50.300">
    <property type="entry name" value="P-loop containing nucleotide triphosphate hydrolases"/>
    <property type="match status" value="1"/>
</dbReference>
<feature type="domain" description="ATPase AAA-type core" evidence="1">
    <location>
        <begin position="46"/>
        <end position="361"/>
    </location>
</feature>
<evidence type="ECO:0000313" key="3">
    <source>
        <dbReference type="Proteomes" id="UP000190080"/>
    </source>
</evidence>
<dbReference type="Pfam" id="PF13304">
    <property type="entry name" value="AAA_21"/>
    <property type="match status" value="1"/>
</dbReference>
<keyword evidence="3" id="KW-1185">Reference proteome</keyword>
<name>A0A1V4I6T9_9CLOT</name>
<dbReference type="STRING" id="1450648.CLORY_43790"/>
<evidence type="ECO:0000313" key="2">
    <source>
        <dbReference type="EMBL" id="OPJ55708.1"/>
    </source>
</evidence>
<sequence length="424" mass="49525">MLIMFKVKNYTSFKDEAILDLRAASYKQHMSHLLHSMDETGLVKTTAIYGANASGKSNFISAMFFFERYIFQQFITKKENEEDVFIGNDLNSKLESFQLSEKIENSSEFDIIFEYNKKKIQYGFECTEKEVINEWYYINDKKVFERNNEEISYSKLYGKYLSSYTKVPKERLYLSVLEYFLEEDVKKLLLNDFIHFFTNEYDVFSELFFETSVKSVAGLVKLNERLVNDNGFRKKVEQYLNQIDVGIKGLDIQTKTIIDEKTGKEKEKKIVKTVHDVYDESGDIVSQKFFDLHQESTGTLRFLSYIQEVIGMTERGGVFIVDEISARLHPLLTKLIIDIFQSSNNKKAQLIFTTHDISILNKEQFRRDEVVFVDKNIRGESRIYSLSDLKVRDDATFNKDYLQGKYGAIPIFNYDEILGSDSIG</sequence>
<dbReference type="AlphaFoldDB" id="A0A1V4I6T9"/>
<organism evidence="2 3">
    <name type="scientific">Clostridium oryzae</name>
    <dbReference type="NCBI Taxonomy" id="1450648"/>
    <lineage>
        <taxon>Bacteria</taxon>
        <taxon>Bacillati</taxon>
        <taxon>Bacillota</taxon>
        <taxon>Clostridia</taxon>
        <taxon>Eubacteriales</taxon>
        <taxon>Clostridiaceae</taxon>
        <taxon>Clostridium</taxon>
    </lineage>
</organism>
<dbReference type="EMBL" id="MZGV01000107">
    <property type="protein sequence ID" value="OPJ55708.1"/>
    <property type="molecule type" value="Genomic_DNA"/>
</dbReference>
<dbReference type="GO" id="GO:0016887">
    <property type="term" value="F:ATP hydrolysis activity"/>
    <property type="evidence" value="ECO:0007669"/>
    <property type="project" value="InterPro"/>
</dbReference>
<dbReference type="SUPFAM" id="SSF52540">
    <property type="entry name" value="P-loop containing nucleoside triphosphate hydrolases"/>
    <property type="match status" value="1"/>
</dbReference>
<dbReference type="OrthoDB" id="9809324at2"/>
<dbReference type="GO" id="GO:0005524">
    <property type="term" value="F:ATP binding"/>
    <property type="evidence" value="ECO:0007669"/>
    <property type="project" value="InterPro"/>
</dbReference>
<dbReference type="RefSeq" id="WP_079428528.1">
    <property type="nucleotide sequence ID" value="NZ_MZGV01000107.1"/>
</dbReference>
<dbReference type="InterPro" id="IPR027417">
    <property type="entry name" value="P-loop_NTPase"/>
</dbReference>
<dbReference type="PANTHER" id="PTHR40396:SF1">
    <property type="entry name" value="ATPASE AAA-TYPE CORE DOMAIN-CONTAINING PROTEIN"/>
    <property type="match status" value="1"/>
</dbReference>
<reference evidence="2 3" key="1">
    <citation type="submission" date="2017-03" db="EMBL/GenBank/DDBJ databases">
        <title>Genome sequence of Clostridium oryzae DSM 28571.</title>
        <authorList>
            <person name="Poehlein A."/>
            <person name="Daniel R."/>
        </authorList>
    </citation>
    <scope>NUCLEOTIDE SEQUENCE [LARGE SCALE GENOMIC DNA]</scope>
    <source>
        <strain evidence="2 3">DSM 28571</strain>
    </source>
</reference>
<dbReference type="PANTHER" id="PTHR40396">
    <property type="entry name" value="ATPASE-LIKE PROTEIN"/>
    <property type="match status" value="1"/>
</dbReference>
<gene>
    <name evidence="2" type="ORF">CLORY_43790</name>
</gene>
<proteinExistence type="predicted"/>
<comment type="caution">
    <text evidence="2">The sequence shown here is derived from an EMBL/GenBank/DDBJ whole genome shotgun (WGS) entry which is preliminary data.</text>
</comment>
<accession>A0A1V4I6T9</accession>